<gene>
    <name evidence="1" type="ORF">O4U47_17560</name>
</gene>
<sequence length="317" mass="32652">MDVGDRAPDGPHNWGRWGPEDQLGALNLLTPEAVLRGLAAVRDGRVLSLAQPVEGATASGRPARVPHMAGRPLPQHYMAVDGADQAAGAPPLPGGRRVADDALVLSPHGTTTHMDALCHMWAGERMYNGHPAARVGSRGASRLGVEHAAARGVLTRGVLFDAARHRGAARLGPGDRVGAADLEAMPGARLLAPGDAAVVRTGWPLAWEEDPGLYQGAQPGLDGSAVRWLAARDTAVVVCDNTAVQALGADGGPVDAPEDDAHLVLLWRHGVPLMEMARLEELGSALAEAGRADFLLAVAPLPVGGGTGSPINPLAAL</sequence>
<evidence type="ECO:0000313" key="1">
    <source>
        <dbReference type="EMBL" id="MDA2806323.1"/>
    </source>
</evidence>
<proteinExistence type="predicted"/>
<dbReference type="SUPFAM" id="SSF102198">
    <property type="entry name" value="Putative cyclase"/>
    <property type="match status" value="1"/>
</dbReference>
<dbReference type="Gene3D" id="3.50.30.50">
    <property type="entry name" value="Putative cyclase"/>
    <property type="match status" value="1"/>
</dbReference>
<dbReference type="PANTHER" id="PTHR34861:SF10">
    <property type="entry name" value="CYCLASE"/>
    <property type="match status" value="1"/>
</dbReference>
<dbReference type="Proteomes" id="UP001165685">
    <property type="component" value="Unassembled WGS sequence"/>
</dbReference>
<dbReference type="EMBL" id="JAQFWP010000033">
    <property type="protein sequence ID" value="MDA2806323.1"/>
    <property type="molecule type" value="Genomic_DNA"/>
</dbReference>
<name>A0ABT4TNR1_9ACTN</name>
<comment type="caution">
    <text evidence="1">The sequence shown here is derived from an EMBL/GenBank/DDBJ whole genome shotgun (WGS) entry which is preliminary data.</text>
</comment>
<keyword evidence="2" id="KW-1185">Reference proteome</keyword>
<dbReference type="PANTHER" id="PTHR34861">
    <property type="match status" value="1"/>
</dbReference>
<dbReference type="InterPro" id="IPR007325">
    <property type="entry name" value="KFase/CYL"/>
</dbReference>
<reference evidence="1" key="1">
    <citation type="submission" date="2023-01" db="EMBL/GenBank/DDBJ databases">
        <title>Draft genome sequence of Nocardiopsis sp. LSu2-4 isolated from halophytes.</title>
        <authorList>
            <person name="Duangmal K."/>
            <person name="Chantavorakit T."/>
        </authorList>
    </citation>
    <scope>NUCLEOTIDE SEQUENCE</scope>
    <source>
        <strain evidence="1">LSu2-4</strain>
    </source>
</reference>
<dbReference type="InterPro" id="IPR037175">
    <property type="entry name" value="KFase_sf"/>
</dbReference>
<accession>A0ABT4TNR1</accession>
<organism evidence="1 2">
    <name type="scientific">Nocardiopsis suaedae</name>
    <dbReference type="NCBI Taxonomy" id="3018444"/>
    <lineage>
        <taxon>Bacteria</taxon>
        <taxon>Bacillati</taxon>
        <taxon>Actinomycetota</taxon>
        <taxon>Actinomycetes</taxon>
        <taxon>Streptosporangiales</taxon>
        <taxon>Nocardiopsidaceae</taxon>
        <taxon>Nocardiopsis</taxon>
    </lineage>
</organism>
<dbReference type="Pfam" id="PF04199">
    <property type="entry name" value="Cyclase"/>
    <property type="match status" value="1"/>
</dbReference>
<protein>
    <submittedName>
        <fullName evidence="1">Cyclase family protein</fullName>
    </submittedName>
</protein>
<evidence type="ECO:0000313" key="2">
    <source>
        <dbReference type="Proteomes" id="UP001165685"/>
    </source>
</evidence>
<dbReference type="RefSeq" id="WP_270678967.1">
    <property type="nucleotide sequence ID" value="NZ_JAQFWP010000033.1"/>
</dbReference>